<reference evidence="3" key="1">
    <citation type="submission" date="2007-03" db="EMBL/GenBank/DDBJ databases">
        <title>Complete sequence of chromosome 2 of Burkholderia vietnamiensis G4.</title>
        <authorList>
            <consortium name="US DOE Joint Genome Institute"/>
            <person name="Copeland A."/>
            <person name="Lucas S."/>
            <person name="Lapidus A."/>
            <person name="Barry K."/>
            <person name="Detter J.C."/>
            <person name="Glavina del Rio T."/>
            <person name="Hammon N."/>
            <person name="Israni S."/>
            <person name="Dalin E."/>
            <person name="Tice H."/>
            <person name="Pitluck S."/>
            <person name="Chain P."/>
            <person name="Malfatti S."/>
            <person name="Shin M."/>
            <person name="Vergez L."/>
            <person name="Schmutz J."/>
            <person name="Larimer F."/>
            <person name="Land M."/>
            <person name="Hauser L."/>
            <person name="Kyrpides N."/>
            <person name="Tiedje J."/>
            <person name="Richardson P."/>
        </authorList>
    </citation>
    <scope>NUCLEOTIDE SEQUENCE [LARGE SCALE GENOMIC DNA]</scope>
    <source>
        <strain evidence="3">G4 / LMG 22486</strain>
    </source>
</reference>
<evidence type="ECO:0000313" key="3">
    <source>
        <dbReference type="Proteomes" id="UP000002287"/>
    </source>
</evidence>
<feature type="region of interest" description="Disordered" evidence="1">
    <location>
        <begin position="17"/>
        <end position="41"/>
    </location>
</feature>
<name>A4JM44_BURVG</name>
<proteinExistence type="predicted"/>
<organism evidence="2 3">
    <name type="scientific">Burkholderia vietnamiensis (strain G4 / LMG 22486)</name>
    <name type="common">Burkholderia cepacia (strain R1808)</name>
    <dbReference type="NCBI Taxonomy" id="269482"/>
    <lineage>
        <taxon>Bacteria</taxon>
        <taxon>Pseudomonadati</taxon>
        <taxon>Pseudomonadota</taxon>
        <taxon>Betaproteobacteria</taxon>
        <taxon>Burkholderiales</taxon>
        <taxon>Burkholderiaceae</taxon>
        <taxon>Burkholderia</taxon>
        <taxon>Burkholderia cepacia complex</taxon>
    </lineage>
</organism>
<dbReference type="HOGENOM" id="CLU_1913181_0_0_4"/>
<dbReference type="EMBL" id="CP000615">
    <property type="protein sequence ID" value="ABO57347.1"/>
    <property type="molecule type" value="Genomic_DNA"/>
</dbReference>
<dbReference type="AlphaFoldDB" id="A4JM44"/>
<evidence type="ECO:0000313" key="2">
    <source>
        <dbReference type="EMBL" id="ABO57347.1"/>
    </source>
</evidence>
<feature type="compositionally biased region" description="Basic residues" evidence="1">
    <location>
        <begin position="24"/>
        <end position="39"/>
    </location>
</feature>
<protein>
    <submittedName>
        <fullName evidence="2">Uncharacterized protein</fullName>
    </submittedName>
</protein>
<sequence>MPPRRRSQDCKRIVGIASAPVNRGGRRPRSPRQCGHRPSRALTGRAVSFSNHSRVGVAARVASPRYRGPCSLAPRSMVRSLHVLCTPKVRAPPPWRAAFASAGRTHRTRGQDNENRSKRNLSCCKHESQSCP</sequence>
<gene>
    <name evidence="2" type="ordered locus">Bcep1808_4381</name>
</gene>
<feature type="region of interest" description="Disordered" evidence="1">
    <location>
        <begin position="98"/>
        <end position="132"/>
    </location>
</feature>
<dbReference type="Proteomes" id="UP000002287">
    <property type="component" value="Chromosome 2"/>
</dbReference>
<accession>A4JM44</accession>
<evidence type="ECO:0000256" key="1">
    <source>
        <dbReference type="SAM" id="MobiDB-lite"/>
    </source>
</evidence>
<dbReference type="KEGG" id="bvi:Bcep1808_4381"/>